<dbReference type="SUPFAM" id="SSF57756">
    <property type="entry name" value="Retrovirus zinc finger-like domains"/>
    <property type="match status" value="1"/>
</dbReference>
<dbReference type="SUPFAM" id="SSF55486">
    <property type="entry name" value="Metalloproteases ('zincins'), catalytic domain"/>
    <property type="match status" value="1"/>
</dbReference>
<dbReference type="Proteomes" id="UP000821866">
    <property type="component" value="Unassembled WGS sequence"/>
</dbReference>
<evidence type="ECO:0000313" key="6">
    <source>
        <dbReference type="Proteomes" id="UP000821866"/>
    </source>
</evidence>
<dbReference type="Gene3D" id="1.10.1380.10">
    <property type="entry name" value="Neutral endopeptidase , domain2"/>
    <property type="match status" value="1"/>
</dbReference>
<evidence type="ECO:0000256" key="2">
    <source>
        <dbReference type="SAM" id="MobiDB-lite"/>
    </source>
</evidence>
<keyword evidence="1" id="KW-0863">Zinc-finger</keyword>
<feature type="transmembrane region" description="Helical" evidence="3">
    <location>
        <begin position="403"/>
        <end position="424"/>
    </location>
</feature>
<dbReference type="InterPro" id="IPR001878">
    <property type="entry name" value="Znf_CCHC"/>
</dbReference>
<feature type="compositionally biased region" description="Basic and acidic residues" evidence="2">
    <location>
        <begin position="52"/>
        <end position="64"/>
    </location>
</feature>
<evidence type="ECO:0000256" key="1">
    <source>
        <dbReference type="PROSITE-ProRule" id="PRU00047"/>
    </source>
</evidence>
<dbReference type="PROSITE" id="PS51885">
    <property type="entry name" value="NEPRILYSIN"/>
    <property type="match status" value="1"/>
</dbReference>
<keyword evidence="1" id="KW-0479">Metal-binding</keyword>
<dbReference type="InterPro" id="IPR024079">
    <property type="entry name" value="MetalloPept_cat_dom_sf"/>
</dbReference>
<dbReference type="InterPro" id="IPR000718">
    <property type="entry name" value="Peptidase_M13"/>
</dbReference>
<keyword evidence="3" id="KW-0812">Transmembrane</keyword>
<dbReference type="AlphaFoldDB" id="A0A9J6D326"/>
<accession>A0A9J6D326</accession>
<dbReference type="SMART" id="SM00343">
    <property type="entry name" value="ZnF_C2HC"/>
    <property type="match status" value="1"/>
</dbReference>
<keyword evidence="3" id="KW-1133">Transmembrane helix</keyword>
<proteinExistence type="predicted"/>
<dbReference type="InterPro" id="IPR036875">
    <property type="entry name" value="Znf_CCHC_sf"/>
</dbReference>
<name>A0A9J6D326_RHIMP</name>
<feature type="compositionally biased region" description="Basic residues" evidence="2">
    <location>
        <begin position="120"/>
        <end position="138"/>
    </location>
</feature>
<reference evidence="5" key="2">
    <citation type="submission" date="2021-09" db="EMBL/GenBank/DDBJ databases">
        <authorList>
            <person name="Jia N."/>
            <person name="Wang J."/>
            <person name="Shi W."/>
            <person name="Du L."/>
            <person name="Sun Y."/>
            <person name="Zhan W."/>
            <person name="Jiang J."/>
            <person name="Wang Q."/>
            <person name="Zhang B."/>
            <person name="Ji P."/>
            <person name="Sakyi L.B."/>
            <person name="Cui X."/>
            <person name="Yuan T."/>
            <person name="Jiang B."/>
            <person name="Yang W."/>
            <person name="Lam T.T.-Y."/>
            <person name="Chang Q."/>
            <person name="Ding S."/>
            <person name="Wang X."/>
            <person name="Zhu J."/>
            <person name="Ruan X."/>
            <person name="Zhao L."/>
            <person name="Wei J."/>
            <person name="Que T."/>
            <person name="Du C."/>
            <person name="Cheng J."/>
            <person name="Dai P."/>
            <person name="Han X."/>
            <person name="Huang E."/>
            <person name="Gao Y."/>
            <person name="Liu J."/>
            <person name="Shao H."/>
            <person name="Ye R."/>
            <person name="Li L."/>
            <person name="Wei W."/>
            <person name="Wang X."/>
            <person name="Wang C."/>
            <person name="Huo Q."/>
            <person name="Li W."/>
            <person name="Guo W."/>
            <person name="Chen H."/>
            <person name="Chen S."/>
            <person name="Zhou L."/>
            <person name="Zhou L."/>
            <person name="Ni X."/>
            <person name="Tian J."/>
            <person name="Zhou Y."/>
            <person name="Sheng Y."/>
            <person name="Liu T."/>
            <person name="Pan Y."/>
            <person name="Xia L."/>
            <person name="Li J."/>
            <person name="Zhao F."/>
            <person name="Cao W."/>
        </authorList>
    </citation>
    <scope>NUCLEOTIDE SEQUENCE</scope>
    <source>
        <strain evidence="5">Rmic-2018</strain>
        <tissue evidence="5">Larvae</tissue>
    </source>
</reference>
<dbReference type="GO" id="GO:0006508">
    <property type="term" value="P:proteolysis"/>
    <property type="evidence" value="ECO:0007669"/>
    <property type="project" value="InterPro"/>
</dbReference>
<feature type="region of interest" description="Disordered" evidence="2">
    <location>
        <begin position="42"/>
        <end position="64"/>
    </location>
</feature>
<dbReference type="PROSITE" id="PS50158">
    <property type="entry name" value="ZF_CCHC"/>
    <property type="match status" value="1"/>
</dbReference>
<evidence type="ECO:0000313" key="5">
    <source>
        <dbReference type="EMBL" id="KAH7986523.1"/>
    </source>
</evidence>
<keyword evidence="1" id="KW-0862">Zinc</keyword>
<feature type="region of interest" description="Disordered" evidence="2">
    <location>
        <begin position="118"/>
        <end position="243"/>
    </location>
</feature>
<dbReference type="EMBL" id="JABSTU010001122">
    <property type="protein sequence ID" value="KAH7986523.1"/>
    <property type="molecule type" value="Genomic_DNA"/>
</dbReference>
<comment type="caution">
    <text evidence="5">The sequence shown here is derived from an EMBL/GenBank/DDBJ whole genome shotgun (WGS) entry which is preliminary data.</text>
</comment>
<dbReference type="VEuPathDB" id="VectorBase:LOC119178544"/>
<dbReference type="GO" id="GO:0003676">
    <property type="term" value="F:nucleic acid binding"/>
    <property type="evidence" value="ECO:0007669"/>
    <property type="project" value="InterPro"/>
</dbReference>
<dbReference type="GO" id="GO:0004222">
    <property type="term" value="F:metalloendopeptidase activity"/>
    <property type="evidence" value="ECO:0007669"/>
    <property type="project" value="InterPro"/>
</dbReference>
<keyword evidence="3" id="KW-0472">Membrane</keyword>
<feature type="domain" description="CCHC-type" evidence="4">
    <location>
        <begin position="74"/>
        <end position="89"/>
    </location>
</feature>
<evidence type="ECO:0000256" key="3">
    <source>
        <dbReference type="SAM" id="Phobius"/>
    </source>
</evidence>
<dbReference type="GO" id="GO:0008270">
    <property type="term" value="F:zinc ion binding"/>
    <property type="evidence" value="ECO:0007669"/>
    <property type="project" value="UniProtKB-KW"/>
</dbReference>
<protein>
    <recommendedName>
        <fullName evidence="4">CCHC-type domain-containing protein</fullName>
    </recommendedName>
</protein>
<feature type="compositionally biased region" description="Polar residues" evidence="2">
    <location>
        <begin position="205"/>
        <end position="215"/>
    </location>
</feature>
<reference evidence="5" key="1">
    <citation type="journal article" date="2020" name="Cell">
        <title>Large-Scale Comparative Analyses of Tick Genomes Elucidate Their Genetic Diversity and Vector Capacities.</title>
        <authorList>
            <consortium name="Tick Genome and Microbiome Consortium (TIGMIC)"/>
            <person name="Jia N."/>
            <person name="Wang J."/>
            <person name="Shi W."/>
            <person name="Du L."/>
            <person name="Sun Y."/>
            <person name="Zhan W."/>
            <person name="Jiang J.F."/>
            <person name="Wang Q."/>
            <person name="Zhang B."/>
            <person name="Ji P."/>
            <person name="Bell-Sakyi L."/>
            <person name="Cui X.M."/>
            <person name="Yuan T.T."/>
            <person name="Jiang B.G."/>
            <person name="Yang W.F."/>
            <person name="Lam T.T."/>
            <person name="Chang Q.C."/>
            <person name="Ding S.J."/>
            <person name="Wang X.J."/>
            <person name="Zhu J.G."/>
            <person name="Ruan X.D."/>
            <person name="Zhao L."/>
            <person name="Wei J.T."/>
            <person name="Ye R.Z."/>
            <person name="Que T.C."/>
            <person name="Du C.H."/>
            <person name="Zhou Y.H."/>
            <person name="Cheng J.X."/>
            <person name="Dai P.F."/>
            <person name="Guo W.B."/>
            <person name="Han X.H."/>
            <person name="Huang E.J."/>
            <person name="Li L.F."/>
            <person name="Wei W."/>
            <person name="Gao Y.C."/>
            <person name="Liu J.Z."/>
            <person name="Shao H.Z."/>
            <person name="Wang X."/>
            <person name="Wang C.C."/>
            <person name="Yang T.C."/>
            <person name="Huo Q.B."/>
            <person name="Li W."/>
            <person name="Chen H.Y."/>
            <person name="Chen S.E."/>
            <person name="Zhou L.G."/>
            <person name="Ni X.B."/>
            <person name="Tian J.H."/>
            <person name="Sheng Y."/>
            <person name="Liu T."/>
            <person name="Pan Y.S."/>
            <person name="Xia L.Y."/>
            <person name="Li J."/>
            <person name="Zhao F."/>
            <person name="Cao W.C."/>
        </authorList>
    </citation>
    <scope>NUCLEOTIDE SEQUENCE</scope>
    <source>
        <strain evidence="5">Rmic-2018</strain>
    </source>
</reference>
<sequence length="457" mass="49433">MKADLVEWLKGEGVYEDRNELVDLICLEQFYSKRPLKDCSVRKGASSARNAPETEEKENSGKEKSFEVKRPLLCFRCQEPGHIAAGCRKPKVVFSFTGSVTGSATSSVTDGALANPKLAVSHHKLAPVRRKNRQRLNRQSKAERGPQAPLSISASKSSISQDIQADKKVVEGGVQKGDVPSAAGSKATADGPAKPGDLELAHPATSENPKATAFTSLPGSSEHPTSSSSDTAAPRASANKGKRGTQSLNALIALLDVRAETPSCKKEKAGLDLWRIVKRERFCTTKGCEEHKRCIEGQLDKSVDPCNDFGAHVCGGWASRKEFLLSRSQMTDMHLAWLYKLPTTLEAGVARLPVGMKVDAMFKSCMTPGKSQGIHSSKCCYLSIVCGCAVDRGDAEMRLFGDLLFAVLCRGVLCCVVCVCGWWLTVSETPERKHNGHFREQRHCSPSVNSSAADGLL</sequence>
<dbReference type="Gene3D" id="3.40.390.10">
    <property type="entry name" value="Collagenase (Catalytic Domain)"/>
    <property type="match status" value="1"/>
</dbReference>
<feature type="compositionally biased region" description="Low complexity" evidence="2">
    <location>
        <begin position="151"/>
        <end position="163"/>
    </location>
</feature>
<dbReference type="InterPro" id="IPR042089">
    <property type="entry name" value="Peptidase_M13_dom_2"/>
</dbReference>
<keyword evidence="6" id="KW-1185">Reference proteome</keyword>
<organism evidence="5 6">
    <name type="scientific">Rhipicephalus microplus</name>
    <name type="common">Cattle tick</name>
    <name type="synonym">Boophilus microplus</name>
    <dbReference type="NCBI Taxonomy" id="6941"/>
    <lineage>
        <taxon>Eukaryota</taxon>
        <taxon>Metazoa</taxon>
        <taxon>Ecdysozoa</taxon>
        <taxon>Arthropoda</taxon>
        <taxon>Chelicerata</taxon>
        <taxon>Arachnida</taxon>
        <taxon>Acari</taxon>
        <taxon>Parasitiformes</taxon>
        <taxon>Ixodida</taxon>
        <taxon>Ixodoidea</taxon>
        <taxon>Ixodidae</taxon>
        <taxon>Rhipicephalinae</taxon>
        <taxon>Rhipicephalus</taxon>
        <taxon>Boophilus</taxon>
    </lineage>
</organism>
<evidence type="ECO:0000259" key="4">
    <source>
        <dbReference type="PROSITE" id="PS50158"/>
    </source>
</evidence>
<feature type="compositionally biased region" description="Low complexity" evidence="2">
    <location>
        <begin position="216"/>
        <end position="229"/>
    </location>
</feature>
<gene>
    <name evidence="5" type="ORF">HPB51_026650</name>
</gene>